<name>W9RQ08_9ROSA</name>
<dbReference type="EMBL" id="KE344920">
    <property type="protein sequence ID" value="EXB86782.1"/>
    <property type="molecule type" value="Genomic_DNA"/>
</dbReference>
<dbReference type="STRING" id="981085.W9RQ08"/>
<dbReference type="AlphaFoldDB" id="W9RQ08"/>
<organism evidence="2 3">
    <name type="scientific">Morus notabilis</name>
    <dbReference type="NCBI Taxonomy" id="981085"/>
    <lineage>
        <taxon>Eukaryota</taxon>
        <taxon>Viridiplantae</taxon>
        <taxon>Streptophyta</taxon>
        <taxon>Embryophyta</taxon>
        <taxon>Tracheophyta</taxon>
        <taxon>Spermatophyta</taxon>
        <taxon>Magnoliopsida</taxon>
        <taxon>eudicotyledons</taxon>
        <taxon>Gunneridae</taxon>
        <taxon>Pentapetalae</taxon>
        <taxon>rosids</taxon>
        <taxon>fabids</taxon>
        <taxon>Rosales</taxon>
        <taxon>Moraceae</taxon>
        <taxon>Moreae</taxon>
        <taxon>Morus</taxon>
    </lineage>
</organism>
<dbReference type="eggNOG" id="KOG2078">
    <property type="taxonomic scope" value="Eukaryota"/>
</dbReference>
<evidence type="ECO:0000256" key="1">
    <source>
        <dbReference type="SAM" id="MobiDB-lite"/>
    </source>
</evidence>
<evidence type="ECO:0000313" key="2">
    <source>
        <dbReference type="EMBL" id="EXB86782.1"/>
    </source>
</evidence>
<proteinExistence type="predicted"/>
<accession>W9RQ08</accession>
<gene>
    <name evidence="2" type="ORF">L484_007807</name>
</gene>
<evidence type="ECO:0000313" key="3">
    <source>
        <dbReference type="Proteomes" id="UP000030645"/>
    </source>
</evidence>
<feature type="region of interest" description="Disordered" evidence="1">
    <location>
        <begin position="108"/>
        <end position="128"/>
    </location>
</feature>
<reference evidence="3" key="1">
    <citation type="submission" date="2013-01" db="EMBL/GenBank/DDBJ databases">
        <title>Draft Genome Sequence of a Mulberry Tree, Morus notabilis C.K. Schneid.</title>
        <authorList>
            <person name="He N."/>
            <person name="Zhao S."/>
        </authorList>
    </citation>
    <scope>NUCLEOTIDE SEQUENCE</scope>
</reference>
<protein>
    <submittedName>
        <fullName evidence="2">Uncharacterized protein</fullName>
    </submittedName>
</protein>
<keyword evidence="3" id="KW-1185">Reference proteome</keyword>
<sequence>MFDKSKFYVHLKLLALRIPRKLFKVATRMLNGYLLDKPRIKTITEDQHAKRNLRPPGVKSFLSFKTIGYNDNDGSSKYYRNHPEAEAALGASIQDTIFHEIRDVALNKPTTSDNNPASRGHRNATSASRQALTAKGLAFKDECCINDKGIDRLGYFRVILKGTLSNSNVVPSTSSNRGRDES</sequence>
<dbReference type="Proteomes" id="UP000030645">
    <property type="component" value="Unassembled WGS sequence"/>
</dbReference>